<dbReference type="Gene3D" id="2.60.40.2970">
    <property type="match status" value="1"/>
</dbReference>
<name>A0A7Y2JXQ7_9BURK</name>
<comment type="caution">
    <text evidence="10">The sequence shown here is derived from an EMBL/GenBank/DDBJ whole genome shotgun (WGS) entry which is preliminary data.</text>
</comment>
<evidence type="ECO:0000313" key="10">
    <source>
        <dbReference type="EMBL" id="NNG22658.1"/>
    </source>
</evidence>
<dbReference type="PANTHER" id="PTHR37016">
    <property type="match status" value="1"/>
</dbReference>
<evidence type="ECO:0000256" key="3">
    <source>
        <dbReference type="ARBA" id="ARBA00022670"/>
    </source>
</evidence>
<keyword evidence="11" id="KW-1185">Reference proteome</keyword>
<comment type="cofactor">
    <cofactor evidence="1">
        <name>Zn(2+)</name>
        <dbReference type="ChEBI" id="CHEBI:29105"/>
    </cofactor>
</comment>
<keyword evidence="3" id="KW-0645">Protease</keyword>
<protein>
    <submittedName>
        <fullName evidence="10">Peptidase M35</fullName>
    </submittedName>
</protein>
<evidence type="ECO:0000256" key="1">
    <source>
        <dbReference type="ARBA" id="ARBA00001947"/>
    </source>
</evidence>
<evidence type="ECO:0000259" key="9">
    <source>
        <dbReference type="SMART" id="SM01351"/>
    </source>
</evidence>
<dbReference type="PANTHER" id="PTHR37016:SF3">
    <property type="entry name" value="NEUTRAL PROTEASE 2-RELATED"/>
    <property type="match status" value="1"/>
</dbReference>
<feature type="chain" id="PRO_5030576898" evidence="8">
    <location>
        <begin position="25"/>
        <end position="376"/>
    </location>
</feature>
<evidence type="ECO:0000256" key="4">
    <source>
        <dbReference type="ARBA" id="ARBA00022723"/>
    </source>
</evidence>
<dbReference type="EMBL" id="JABAIV010000002">
    <property type="protein sequence ID" value="NNG22658.1"/>
    <property type="molecule type" value="Genomic_DNA"/>
</dbReference>
<feature type="domain" description="Lysine-specific metallo-endopeptidase" evidence="9">
    <location>
        <begin position="237"/>
        <end position="370"/>
    </location>
</feature>
<dbReference type="Gene3D" id="3.40.390.10">
    <property type="entry name" value="Collagenase (Catalytic Domain)"/>
    <property type="match status" value="1"/>
</dbReference>
<evidence type="ECO:0000256" key="2">
    <source>
        <dbReference type="ARBA" id="ARBA00010279"/>
    </source>
</evidence>
<feature type="signal peptide" evidence="8">
    <location>
        <begin position="1"/>
        <end position="24"/>
    </location>
</feature>
<keyword evidence="6" id="KW-0862">Zinc</keyword>
<gene>
    <name evidence="10" type="ORF">HGB41_06535</name>
</gene>
<dbReference type="GO" id="GO:0046872">
    <property type="term" value="F:metal ion binding"/>
    <property type="evidence" value="ECO:0007669"/>
    <property type="project" value="UniProtKB-KW"/>
</dbReference>
<dbReference type="Proteomes" id="UP000533905">
    <property type="component" value="Unassembled WGS sequence"/>
</dbReference>
<evidence type="ECO:0000313" key="11">
    <source>
        <dbReference type="Proteomes" id="UP000533905"/>
    </source>
</evidence>
<comment type="similarity">
    <text evidence="2">Belongs to the peptidase M35 family.</text>
</comment>
<organism evidence="10 11">
    <name type="scientific">Telluria aromaticivorans</name>
    <dbReference type="NCBI Taxonomy" id="2725995"/>
    <lineage>
        <taxon>Bacteria</taxon>
        <taxon>Pseudomonadati</taxon>
        <taxon>Pseudomonadota</taxon>
        <taxon>Betaproteobacteria</taxon>
        <taxon>Burkholderiales</taxon>
        <taxon>Oxalobacteraceae</taxon>
        <taxon>Telluria group</taxon>
        <taxon>Telluria</taxon>
    </lineage>
</organism>
<evidence type="ECO:0000256" key="6">
    <source>
        <dbReference type="ARBA" id="ARBA00022833"/>
    </source>
</evidence>
<dbReference type="AlphaFoldDB" id="A0A7Y2JXQ7"/>
<keyword evidence="5" id="KW-0378">Hydrolase</keyword>
<evidence type="ECO:0000256" key="7">
    <source>
        <dbReference type="ARBA" id="ARBA00023049"/>
    </source>
</evidence>
<reference evidence="10 11" key="1">
    <citation type="submission" date="2020-04" db="EMBL/GenBank/DDBJ databases">
        <title>Massilia sp. nov., a cold adapted bacteria isolated from Arctic soil.</title>
        <authorList>
            <person name="Son J."/>
            <person name="Ka J.-O."/>
        </authorList>
    </citation>
    <scope>NUCLEOTIDE SEQUENCE [LARGE SCALE GENOMIC DNA]</scope>
    <source>
        <strain evidence="10 11">ML15P13</strain>
    </source>
</reference>
<dbReference type="CDD" id="cd11306">
    <property type="entry name" value="M35_peptidyl-Lys"/>
    <property type="match status" value="1"/>
</dbReference>
<evidence type="ECO:0000256" key="8">
    <source>
        <dbReference type="SAM" id="SignalP"/>
    </source>
</evidence>
<sequence length="376" mass="39255">MSWNGILKSAVGAAALMVACGAVAAPKGVTVSVVPDKNALGKEDDVVVKVTFTNASSTPQYILKSRTPFNGIEEALFDVKRDGQPVPYLGAHIKRGAPTAADYFVLKPGASHTVKVELSSLYDMSVSGDYQISYKQASPQLFLATPAANGRSGAAAAADADSASADNGSLVSAPASVWIDGRVARGQKSQVMLDIEAMKAAAAQPSAASVSYSKCTTSQQTTIASALAAGSTMANNSDAYMQAGAIGTRYTKWFGANNATRVATVKANFAKIKDAFANKPVVVDCGCNQNYYAYVYPTQPYKIWVCKAFWTAPMTGTDSKGGTLVHEMSHFNVVAGTDDHVYGQSGAASLAISNPAQAVDNADSHEYFAENTPALN</sequence>
<dbReference type="GO" id="GO:0006508">
    <property type="term" value="P:proteolysis"/>
    <property type="evidence" value="ECO:0007669"/>
    <property type="project" value="UniProtKB-KW"/>
</dbReference>
<keyword evidence="7" id="KW-0482">Metalloprotease</keyword>
<dbReference type="InterPro" id="IPR029463">
    <property type="entry name" value="Lys_MEP"/>
</dbReference>
<proteinExistence type="inferred from homology"/>
<keyword evidence="4" id="KW-0479">Metal-binding</keyword>
<dbReference type="SMART" id="SM01351">
    <property type="entry name" value="Aspzincin_M35"/>
    <property type="match status" value="1"/>
</dbReference>
<dbReference type="InterPro" id="IPR050414">
    <property type="entry name" value="Fungal_M35_metalloproteases"/>
</dbReference>
<dbReference type="InterPro" id="IPR034115">
    <property type="entry name" value="M35_peptidyl-Lys"/>
</dbReference>
<dbReference type="SUPFAM" id="SSF55486">
    <property type="entry name" value="Metalloproteases ('zincins'), catalytic domain"/>
    <property type="match status" value="1"/>
</dbReference>
<accession>A0A7Y2JXQ7</accession>
<dbReference type="GO" id="GO:0004222">
    <property type="term" value="F:metalloendopeptidase activity"/>
    <property type="evidence" value="ECO:0007669"/>
    <property type="project" value="InterPro"/>
</dbReference>
<keyword evidence="8" id="KW-0732">Signal</keyword>
<evidence type="ECO:0000256" key="5">
    <source>
        <dbReference type="ARBA" id="ARBA00022801"/>
    </source>
</evidence>
<dbReference type="InterPro" id="IPR024079">
    <property type="entry name" value="MetalloPept_cat_dom_sf"/>
</dbReference>
<dbReference type="Pfam" id="PF14521">
    <property type="entry name" value="Aspzincin_M35"/>
    <property type="match status" value="1"/>
</dbReference>